<evidence type="ECO:0000313" key="3">
    <source>
        <dbReference type="Proteomes" id="UP000253318"/>
    </source>
</evidence>
<feature type="non-terminal residue" evidence="2">
    <location>
        <position position="1"/>
    </location>
</feature>
<dbReference type="EMBL" id="QEIN01000214">
    <property type="protein sequence ID" value="RCV52652.1"/>
    <property type="molecule type" value="Genomic_DNA"/>
</dbReference>
<reference evidence="2 3" key="1">
    <citation type="submission" date="2018-04" db="EMBL/GenBank/DDBJ databases">
        <title>Novel actinobacteria from marine sediment.</title>
        <authorList>
            <person name="Ng Z.Y."/>
            <person name="Tan G.Y.A."/>
        </authorList>
    </citation>
    <scope>NUCLEOTIDE SEQUENCE [LARGE SCALE GENOMIC DNA]</scope>
    <source>
        <strain evidence="2 3">TPS81</strain>
    </source>
</reference>
<sequence length="39" mass="3780">GPGDMAHAEAAASDDADGESRALPHGPGDMAHAKAAAPR</sequence>
<feature type="region of interest" description="Disordered" evidence="1">
    <location>
        <begin position="1"/>
        <end position="39"/>
    </location>
</feature>
<gene>
    <name evidence="2" type="ORF">DEF24_21655</name>
</gene>
<evidence type="ECO:0000256" key="1">
    <source>
        <dbReference type="SAM" id="MobiDB-lite"/>
    </source>
</evidence>
<accession>A0A368T402</accession>
<name>A0A368T402_9ACTN</name>
<proteinExistence type="predicted"/>
<protein>
    <submittedName>
        <fullName evidence="2">Cytidine deaminase</fullName>
    </submittedName>
</protein>
<dbReference type="AlphaFoldDB" id="A0A368T402"/>
<dbReference type="Proteomes" id="UP000253318">
    <property type="component" value="Unassembled WGS sequence"/>
</dbReference>
<feature type="compositionally biased region" description="Low complexity" evidence="1">
    <location>
        <begin position="1"/>
        <end position="11"/>
    </location>
</feature>
<comment type="caution">
    <text evidence="2">The sequence shown here is derived from an EMBL/GenBank/DDBJ whole genome shotgun (WGS) entry which is preliminary data.</text>
</comment>
<organism evidence="2 3">
    <name type="scientific">Marinitenerispora sediminis</name>
    <dbReference type="NCBI Taxonomy" id="1931232"/>
    <lineage>
        <taxon>Bacteria</taxon>
        <taxon>Bacillati</taxon>
        <taxon>Actinomycetota</taxon>
        <taxon>Actinomycetes</taxon>
        <taxon>Streptosporangiales</taxon>
        <taxon>Nocardiopsidaceae</taxon>
        <taxon>Marinitenerispora</taxon>
    </lineage>
</organism>
<keyword evidence="3" id="KW-1185">Reference proteome</keyword>
<evidence type="ECO:0000313" key="2">
    <source>
        <dbReference type="EMBL" id="RCV52652.1"/>
    </source>
</evidence>